<organism evidence="3 4">
    <name type="scientific">Mucilaginibacter ginsenosidivorans</name>
    <dbReference type="NCBI Taxonomy" id="398053"/>
    <lineage>
        <taxon>Bacteria</taxon>
        <taxon>Pseudomonadati</taxon>
        <taxon>Bacteroidota</taxon>
        <taxon>Sphingobacteriia</taxon>
        <taxon>Sphingobacteriales</taxon>
        <taxon>Sphingobacteriaceae</taxon>
        <taxon>Mucilaginibacter</taxon>
    </lineage>
</organism>
<dbReference type="Proteomes" id="UP000321479">
    <property type="component" value="Chromosome"/>
</dbReference>
<dbReference type="AlphaFoldDB" id="A0A5B8URS8"/>
<dbReference type="InterPro" id="IPR043472">
    <property type="entry name" value="Macro_dom-like"/>
</dbReference>
<dbReference type="Gene3D" id="1.10.10.2910">
    <property type="match status" value="1"/>
</dbReference>
<evidence type="ECO:0000313" key="3">
    <source>
        <dbReference type="EMBL" id="QEC61744.1"/>
    </source>
</evidence>
<comment type="catalytic activity">
    <reaction evidence="1">
        <text>an N-(ADP-alpha-D-ribosyl)-thymidine in DNA + H2O = a thymidine in DNA + ADP-D-ribose</text>
        <dbReference type="Rhea" id="RHEA:71655"/>
        <dbReference type="Rhea" id="RHEA-COMP:13556"/>
        <dbReference type="Rhea" id="RHEA-COMP:18051"/>
        <dbReference type="ChEBI" id="CHEBI:15377"/>
        <dbReference type="ChEBI" id="CHEBI:57967"/>
        <dbReference type="ChEBI" id="CHEBI:137386"/>
        <dbReference type="ChEBI" id="CHEBI:191199"/>
    </reaction>
    <physiologicalReaction direction="left-to-right" evidence="1">
        <dbReference type="Rhea" id="RHEA:71656"/>
    </physiologicalReaction>
</comment>
<dbReference type="KEGG" id="mgin:FRZ54_03805"/>
<dbReference type="SMART" id="SM00506">
    <property type="entry name" value="A1pp"/>
    <property type="match status" value="1"/>
</dbReference>
<proteinExistence type="predicted"/>
<keyword evidence="4" id="KW-1185">Reference proteome</keyword>
<protein>
    <submittedName>
        <fullName evidence="3">ImmA/IrrE family metallo-endopeptidase</fullName>
    </submittedName>
</protein>
<dbReference type="OrthoDB" id="9780211at2"/>
<sequence length="458" mass="51868">MKAWRHKSVIRLIEESNNNDPIDEIRNRARNLVLTALEKGWSGPPFNATQLSAYLGIDILPNDSVLDARLLSNTGKKTVIEYNPFQKPTRINFSVAHEIAHTFFSDFKDEMRNREEEPTENKELEQLCNIGASEIQLPYAIFSNDANSIEEITIENLIALATKYKASLESVFIRFVEVINQPCATMICTFKGNKIVIDYSKGSRSFDEIIPKNFVIPKDSKAYECSVPGWSARETVHWDFLNKKYDVYCIGISPLRRDNQPRVGILMTHKLHSTALQDKKIKIEFGDATKPRGNGIKVIAQVVNTSGGLGLGFGKSLSKNFPDVKSSLQQWHEDKKRFQLGSSQLVKISEDLYVFQMLAQKGLFEKNGEIPLKYSYLRTCLISLQNACEKLHASVHMPMIGAGQAKGDWNVIQGIIFDELVNKDIDVNIYVFPGKVPAIKNKSSLTLFDEQSTWRKEK</sequence>
<dbReference type="InterPro" id="IPR010359">
    <property type="entry name" value="IrrE_HExxH"/>
</dbReference>
<dbReference type="SUPFAM" id="SSF52949">
    <property type="entry name" value="Macro domain-like"/>
    <property type="match status" value="1"/>
</dbReference>
<accession>A0A5B8URS8</accession>
<dbReference type="Pfam" id="PF06114">
    <property type="entry name" value="Peptidase_M78"/>
    <property type="match status" value="1"/>
</dbReference>
<dbReference type="Gene3D" id="3.40.220.10">
    <property type="entry name" value="Leucine Aminopeptidase, subunit E, domain 1"/>
    <property type="match status" value="1"/>
</dbReference>
<dbReference type="GO" id="GO:0140291">
    <property type="term" value="P:peptidyl-glutamate ADP-deribosylation"/>
    <property type="evidence" value="ECO:0007669"/>
    <property type="project" value="TreeGrafter"/>
</dbReference>
<dbReference type="InterPro" id="IPR050892">
    <property type="entry name" value="ADP-ribose_metab_enzymes"/>
</dbReference>
<reference evidence="3 4" key="1">
    <citation type="journal article" date="2017" name="Curr. Microbiol.">
        <title>Mucilaginibacter ginsenosidivorans sp. nov., Isolated from Soil of Ginseng Field.</title>
        <authorList>
            <person name="Kim M.M."/>
            <person name="Siddiqi M.Z."/>
            <person name="Im W.T."/>
        </authorList>
    </citation>
    <scope>NUCLEOTIDE SEQUENCE [LARGE SCALE GENOMIC DNA]</scope>
    <source>
        <strain evidence="3 4">Gsoil 3017</strain>
    </source>
</reference>
<dbReference type="EMBL" id="CP042436">
    <property type="protein sequence ID" value="QEC61744.1"/>
    <property type="molecule type" value="Genomic_DNA"/>
</dbReference>
<evidence type="ECO:0000259" key="2">
    <source>
        <dbReference type="SMART" id="SM00506"/>
    </source>
</evidence>
<gene>
    <name evidence="3" type="ORF">FRZ54_03805</name>
</gene>
<name>A0A5B8URS8_9SPHI</name>
<dbReference type="InterPro" id="IPR002589">
    <property type="entry name" value="Macro_dom"/>
</dbReference>
<evidence type="ECO:0000313" key="4">
    <source>
        <dbReference type="Proteomes" id="UP000321479"/>
    </source>
</evidence>
<evidence type="ECO:0000256" key="1">
    <source>
        <dbReference type="ARBA" id="ARBA00035885"/>
    </source>
</evidence>
<dbReference type="RefSeq" id="WP_147030321.1">
    <property type="nucleotide sequence ID" value="NZ_CP042436.1"/>
</dbReference>
<dbReference type="PANTHER" id="PTHR12521:SF0">
    <property type="entry name" value="ADP-RIBOSE GLYCOHYDROLASE OARD1"/>
    <property type="match status" value="1"/>
</dbReference>
<dbReference type="PANTHER" id="PTHR12521">
    <property type="entry name" value="PROTEIN C6ORF130"/>
    <property type="match status" value="1"/>
</dbReference>
<feature type="domain" description="Macro" evidence="2">
    <location>
        <begin position="280"/>
        <end position="416"/>
    </location>
</feature>